<accession>A0A846MNW5</accession>
<organism evidence="1 2">
    <name type="scientific">Thermonema lapsum</name>
    <dbReference type="NCBI Taxonomy" id="28195"/>
    <lineage>
        <taxon>Bacteria</taxon>
        <taxon>Pseudomonadati</taxon>
        <taxon>Bacteroidota</taxon>
        <taxon>Cytophagia</taxon>
        <taxon>Cytophagales</taxon>
        <taxon>Thermonemataceae</taxon>
        <taxon>Thermonema</taxon>
    </lineage>
</organism>
<comment type="caution">
    <text evidence="1">The sequence shown here is derived from an EMBL/GenBank/DDBJ whole genome shotgun (WGS) entry which is preliminary data.</text>
</comment>
<protein>
    <submittedName>
        <fullName evidence="1">Uncharacterized protein</fullName>
    </submittedName>
</protein>
<dbReference type="AlphaFoldDB" id="A0A846MNW5"/>
<gene>
    <name evidence="1" type="ORF">FHS56_000680</name>
</gene>
<dbReference type="Proteomes" id="UP000537126">
    <property type="component" value="Unassembled WGS sequence"/>
</dbReference>
<dbReference type="EMBL" id="JAASRN010000001">
    <property type="protein sequence ID" value="NIK73194.1"/>
    <property type="molecule type" value="Genomic_DNA"/>
</dbReference>
<dbReference type="RefSeq" id="WP_166918461.1">
    <property type="nucleotide sequence ID" value="NZ_JAASRN010000001.1"/>
</dbReference>
<keyword evidence="2" id="KW-1185">Reference proteome</keyword>
<name>A0A846MNW5_9BACT</name>
<evidence type="ECO:0000313" key="1">
    <source>
        <dbReference type="EMBL" id="NIK73194.1"/>
    </source>
</evidence>
<sequence>MKIYKFIQKGSEHPNYCEDFLLDLPIGRSFYFGAVIDGCSSGYDSQFSAALYGKLLRKVVQNMPFNTQEYVQSEDYVRQIMLQFVKELKLIQKRLQLKTNELLATFVLMFYSEELQEVFLLVSGNGVLCIDGEITEIEAHSEMDYLAYHLPRFSFDKWYKHHTYCFKIEKPQDITISSNGIETVASPHLSVESETFDIVHYLFIDNTYDYMPTMLQRKFAQLASEYNCLPTDDIAIIRAKF</sequence>
<proteinExistence type="predicted"/>
<evidence type="ECO:0000313" key="2">
    <source>
        <dbReference type="Proteomes" id="UP000537126"/>
    </source>
</evidence>
<reference evidence="1 2" key="1">
    <citation type="submission" date="2020-03" db="EMBL/GenBank/DDBJ databases">
        <title>Genomic Encyclopedia of Type Strains, Phase IV (KMG-IV): sequencing the most valuable type-strain genomes for metagenomic binning, comparative biology and taxonomic classification.</title>
        <authorList>
            <person name="Goeker M."/>
        </authorList>
    </citation>
    <scope>NUCLEOTIDE SEQUENCE [LARGE SCALE GENOMIC DNA]</scope>
    <source>
        <strain evidence="1 2">DSM 5718</strain>
    </source>
</reference>